<name>A0A919L5V6_9ACTN</name>
<evidence type="ECO:0000313" key="2">
    <source>
        <dbReference type="EMBL" id="GHH85077.1"/>
    </source>
</evidence>
<keyword evidence="3" id="KW-1185">Reference proteome</keyword>
<proteinExistence type="predicted"/>
<feature type="region of interest" description="Disordered" evidence="1">
    <location>
        <begin position="47"/>
        <end position="101"/>
    </location>
</feature>
<gene>
    <name evidence="2" type="ORF">GCM10018793_51650</name>
</gene>
<protein>
    <submittedName>
        <fullName evidence="2">Uncharacterized protein</fullName>
    </submittedName>
</protein>
<feature type="region of interest" description="Disordered" evidence="1">
    <location>
        <begin position="1"/>
        <end position="22"/>
    </location>
</feature>
<comment type="caution">
    <text evidence="2">The sequence shown here is derived from an EMBL/GenBank/DDBJ whole genome shotgun (WGS) entry which is preliminary data.</text>
</comment>
<feature type="region of interest" description="Disordered" evidence="1">
    <location>
        <begin position="209"/>
        <end position="235"/>
    </location>
</feature>
<evidence type="ECO:0000256" key="1">
    <source>
        <dbReference type="SAM" id="MobiDB-lite"/>
    </source>
</evidence>
<reference evidence="2" key="2">
    <citation type="submission" date="2020-09" db="EMBL/GenBank/DDBJ databases">
        <authorList>
            <person name="Sun Q."/>
            <person name="Ohkuma M."/>
        </authorList>
    </citation>
    <scope>NUCLEOTIDE SEQUENCE</scope>
    <source>
        <strain evidence="2">JCM 5069</strain>
    </source>
</reference>
<feature type="compositionally biased region" description="Gly residues" evidence="1">
    <location>
        <begin position="64"/>
        <end position="81"/>
    </location>
</feature>
<dbReference type="RefSeq" id="WP_189935987.1">
    <property type="nucleotide sequence ID" value="NZ_BNCD01000017.1"/>
</dbReference>
<dbReference type="AlphaFoldDB" id="A0A919L5V6"/>
<organism evidence="2 3">
    <name type="scientific">Streptomyces sulfonofaciens</name>
    <dbReference type="NCBI Taxonomy" id="68272"/>
    <lineage>
        <taxon>Bacteria</taxon>
        <taxon>Bacillati</taxon>
        <taxon>Actinomycetota</taxon>
        <taxon>Actinomycetes</taxon>
        <taxon>Kitasatosporales</taxon>
        <taxon>Streptomycetaceae</taxon>
        <taxon>Streptomyces</taxon>
    </lineage>
</organism>
<dbReference type="EMBL" id="BNCD01000017">
    <property type="protein sequence ID" value="GHH85077.1"/>
    <property type="molecule type" value="Genomic_DNA"/>
</dbReference>
<accession>A0A919L5V6</accession>
<feature type="compositionally biased region" description="Pro residues" evidence="1">
    <location>
        <begin position="10"/>
        <end position="21"/>
    </location>
</feature>
<evidence type="ECO:0000313" key="3">
    <source>
        <dbReference type="Proteomes" id="UP000603708"/>
    </source>
</evidence>
<dbReference type="Proteomes" id="UP000603708">
    <property type="component" value="Unassembled WGS sequence"/>
</dbReference>
<reference evidence="2" key="1">
    <citation type="journal article" date="2014" name="Int. J. Syst. Evol. Microbiol.">
        <title>Complete genome sequence of Corynebacterium casei LMG S-19264T (=DSM 44701T), isolated from a smear-ripened cheese.</title>
        <authorList>
            <consortium name="US DOE Joint Genome Institute (JGI-PGF)"/>
            <person name="Walter F."/>
            <person name="Albersmeier A."/>
            <person name="Kalinowski J."/>
            <person name="Ruckert C."/>
        </authorList>
    </citation>
    <scope>NUCLEOTIDE SEQUENCE</scope>
    <source>
        <strain evidence="2">JCM 5069</strain>
    </source>
</reference>
<sequence>MSVHTQRLLPHPPPAVRPPRGPATRAAALCAAVLAAAVLAGCGTGGGTGGGPSGGKEVDSLAGGSPGAGGARHGAGAGGGASSDAVQAKRPQLRLDTSEEESARLTDAYHACLQAHGVPMNTQRAAAAGQKQAWPLVPPGQEDRYRPAYDACLVKLPRQPPETSPRTNPHYADDYRTYVKCLKKHGMKIHMVPDTSVYSDGLGWTYDSDATSSLPESEQPGVERNCTTEAFGGRR</sequence>